<keyword evidence="3" id="KW-0238">DNA-binding</keyword>
<dbReference type="CDD" id="cd00018">
    <property type="entry name" value="AP2"/>
    <property type="match status" value="1"/>
</dbReference>
<dbReference type="PROSITE" id="PS51032">
    <property type="entry name" value="AP2_ERF"/>
    <property type="match status" value="1"/>
</dbReference>
<feature type="region of interest" description="Disordered" evidence="7">
    <location>
        <begin position="176"/>
        <end position="215"/>
    </location>
</feature>
<dbReference type="InterPro" id="IPR001471">
    <property type="entry name" value="AP2/ERF_dom"/>
</dbReference>
<accession>A0AA88B1F2</accession>
<keyword evidence="2" id="KW-0805">Transcription regulation</keyword>
<dbReference type="GO" id="GO:0003677">
    <property type="term" value="F:DNA binding"/>
    <property type="evidence" value="ECO:0007669"/>
    <property type="project" value="UniProtKB-KW"/>
</dbReference>
<dbReference type="PANTHER" id="PTHR31190">
    <property type="entry name" value="DNA-BINDING DOMAIN"/>
    <property type="match status" value="1"/>
</dbReference>
<dbReference type="PANTHER" id="PTHR31190:SF287">
    <property type="entry name" value="DEVELOPMENT RELATED ERF PROTEIN"/>
    <property type="match status" value="1"/>
</dbReference>
<comment type="caution">
    <text evidence="9">The sequence shown here is derived from an EMBL/GenBank/DDBJ whole genome shotgun (WGS) entry which is preliminary data.</text>
</comment>
<comment type="subcellular location">
    <subcellularLocation>
        <location evidence="1">Nucleus</location>
    </subcellularLocation>
</comment>
<evidence type="ECO:0000256" key="6">
    <source>
        <dbReference type="ARBA" id="ARBA00024343"/>
    </source>
</evidence>
<dbReference type="SMART" id="SM00380">
    <property type="entry name" value="AP2"/>
    <property type="match status" value="1"/>
</dbReference>
<dbReference type="Proteomes" id="UP001187192">
    <property type="component" value="Unassembled WGS sequence"/>
</dbReference>
<dbReference type="InterPro" id="IPR036955">
    <property type="entry name" value="AP2/ERF_dom_sf"/>
</dbReference>
<gene>
    <name evidence="9" type="ORF">TIFTF001_025527</name>
</gene>
<dbReference type="SUPFAM" id="SSF54171">
    <property type="entry name" value="DNA-binding domain"/>
    <property type="match status" value="1"/>
</dbReference>
<dbReference type="FunFam" id="3.30.730.10:FF:000001">
    <property type="entry name" value="Ethylene-responsive transcription factor 2"/>
    <property type="match status" value="1"/>
</dbReference>
<dbReference type="PRINTS" id="PR00367">
    <property type="entry name" value="ETHRSPELEMNT"/>
</dbReference>
<evidence type="ECO:0000256" key="5">
    <source>
        <dbReference type="ARBA" id="ARBA00023242"/>
    </source>
</evidence>
<evidence type="ECO:0000256" key="2">
    <source>
        <dbReference type="ARBA" id="ARBA00023015"/>
    </source>
</evidence>
<sequence length="227" mass="25216">MSGVMMSCSKSEFALLEAIREHLLSDDQFDNSFDFDSPMHCRSSSLSNTFLSESWSADLPFKEDSADDGYSQAITEGSVDESQDVSAARGDDTLAVVAREPSGRKMQFRGVRRRPWGKYAAEIRDPRKNGKRVWLGTYETPADAALAYDRAAFKIRGAKAKLNFPHLIGSKAWNPVRITPRRRSPEPSSTSETNCSPSPAKRRHVGGGSSENIESGDYDWLINCEQL</sequence>
<evidence type="ECO:0000313" key="9">
    <source>
        <dbReference type="EMBL" id="GMN56406.1"/>
    </source>
</evidence>
<evidence type="ECO:0000256" key="4">
    <source>
        <dbReference type="ARBA" id="ARBA00023163"/>
    </source>
</evidence>
<dbReference type="GO" id="GO:0005634">
    <property type="term" value="C:nucleus"/>
    <property type="evidence" value="ECO:0007669"/>
    <property type="project" value="UniProtKB-SubCell"/>
</dbReference>
<evidence type="ECO:0000313" key="10">
    <source>
        <dbReference type="Proteomes" id="UP001187192"/>
    </source>
</evidence>
<dbReference type="Gene3D" id="3.30.730.10">
    <property type="entry name" value="AP2/ERF domain"/>
    <property type="match status" value="1"/>
</dbReference>
<organism evidence="9 10">
    <name type="scientific">Ficus carica</name>
    <name type="common">Common fig</name>
    <dbReference type="NCBI Taxonomy" id="3494"/>
    <lineage>
        <taxon>Eukaryota</taxon>
        <taxon>Viridiplantae</taxon>
        <taxon>Streptophyta</taxon>
        <taxon>Embryophyta</taxon>
        <taxon>Tracheophyta</taxon>
        <taxon>Spermatophyta</taxon>
        <taxon>Magnoliopsida</taxon>
        <taxon>eudicotyledons</taxon>
        <taxon>Gunneridae</taxon>
        <taxon>Pentapetalae</taxon>
        <taxon>rosids</taxon>
        <taxon>fabids</taxon>
        <taxon>Rosales</taxon>
        <taxon>Moraceae</taxon>
        <taxon>Ficeae</taxon>
        <taxon>Ficus</taxon>
    </lineage>
</organism>
<evidence type="ECO:0000256" key="1">
    <source>
        <dbReference type="ARBA" id="ARBA00004123"/>
    </source>
</evidence>
<dbReference type="InterPro" id="IPR016177">
    <property type="entry name" value="DNA-bd_dom_sf"/>
</dbReference>
<keyword evidence="4" id="KW-0804">Transcription</keyword>
<dbReference type="GO" id="GO:0009873">
    <property type="term" value="P:ethylene-activated signaling pathway"/>
    <property type="evidence" value="ECO:0007669"/>
    <property type="project" value="InterPro"/>
</dbReference>
<proteinExistence type="inferred from homology"/>
<comment type="similarity">
    <text evidence="6">Belongs to the AP2/ERF transcription factor family. ERF subfamily.</text>
</comment>
<dbReference type="AlphaFoldDB" id="A0AA88B1F2"/>
<evidence type="ECO:0000259" key="8">
    <source>
        <dbReference type="PROSITE" id="PS51032"/>
    </source>
</evidence>
<dbReference type="Pfam" id="PF00847">
    <property type="entry name" value="AP2"/>
    <property type="match status" value="1"/>
</dbReference>
<feature type="domain" description="AP2/ERF" evidence="8">
    <location>
        <begin position="107"/>
        <end position="165"/>
    </location>
</feature>
<evidence type="ECO:0000256" key="7">
    <source>
        <dbReference type="SAM" id="MobiDB-lite"/>
    </source>
</evidence>
<dbReference type="InterPro" id="IPR044808">
    <property type="entry name" value="ERF_plant"/>
</dbReference>
<keyword evidence="10" id="KW-1185">Reference proteome</keyword>
<dbReference type="EMBL" id="BTGU01000063">
    <property type="protein sequence ID" value="GMN56406.1"/>
    <property type="molecule type" value="Genomic_DNA"/>
</dbReference>
<reference evidence="9" key="1">
    <citation type="submission" date="2023-07" db="EMBL/GenBank/DDBJ databases">
        <title>draft genome sequence of fig (Ficus carica).</title>
        <authorList>
            <person name="Takahashi T."/>
            <person name="Nishimura K."/>
        </authorList>
    </citation>
    <scope>NUCLEOTIDE SEQUENCE</scope>
</reference>
<protein>
    <recommendedName>
        <fullName evidence="8">AP2/ERF domain-containing protein</fullName>
    </recommendedName>
</protein>
<feature type="compositionally biased region" description="Low complexity" evidence="7">
    <location>
        <begin position="186"/>
        <end position="199"/>
    </location>
</feature>
<evidence type="ECO:0000256" key="3">
    <source>
        <dbReference type="ARBA" id="ARBA00023125"/>
    </source>
</evidence>
<keyword evidence="5" id="KW-0539">Nucleus</keyword>
<dbReference type="GO" id="GO:0003700">
    <property type="term" value="F:DNA-binding transcription factor activity"/>
    <property type="evidence" value="ECO:0007669"/>
    <property type="project" value="InterPro"/>
</dbReference>
<name>A0AA88B1F2_FICCA</name>